<keyword evidence="5" id="KW-1185">Reference proteome</keyword>
<dbReference type="InterPro" id="IPR022742">
    <property type="entry name" value="Hydrolase_4"/>
</dbReference>
<dbReference type="InterPro" id="IPR029058">
    <property type="entry name" value="AB_hydrolase_fold"/>
</dbReference>
<feature type="compositionally biased region" description="Basic and acidic residues" evidence="1">
    <location>
        <begin position="80"/>
        <end position="92"/>
    </location>
</feature>
<dbReference type="SUPFAM" id="SSF53474">
    <property type="entry name" value="alpha/beta-Hydrolases"/>
    <property type="match status" value="1"/>
</dbReference>
<evidence type="ECO:0000256" key="1">
    <source>
        <dbReference type="SAM" id="MobiDB-lite"/>
    </source>
</evidence>
<reference evidence="4 5" key="1">
    <citation type="submission" date="2014-03" db="EMBL/GenBank/DDBJ databases">
        <title>Genomics of Bifidobacteria.</title>
        <authorList>
            <person name="Ventura M."/>
            <person name="Milani C."/>
            <person name="Lugli G.A."/>
        </authorList>
    </citation>
    <scope>NUCLEOTIDE SEQUENCE [LARGE SCALE GENOMIC DNA]</scope>
    <source>
        <strain evidence="4 5">LMG 11597</strain>
    </source>
</reference>
<dbReference type="STRING" id="77635.BISU_0935"/>
<organism evidence="4 5">
    <name type="scientific">Bifidobacterium subtile</name>
    <dbReference type="NCBI Taxonomy" id="77635"/>
    <lineage>
        <taxon>Bacteria</taxon>
        <taxon>Bacillati</taxon>
        <taxon>Actinomycetota</taxon>
        <taxon>Actinomycetes</taxon>
        <taxon>Bifidobacteriales</taxon>
        <taxon>Bifidobacteriaceae</taxon>
        <taxon>Bifidobacterium</taxon>
    </lineage>
</organism>
<evidence type="ECO:0000256" key="2">
    <source>
        <dbReference type="SAM" id="Phobius"/>
    </source>
</evidence>
<feature type="transmembrane region" description="Helical" evidence="2">
    <location>
        <begin position="25"/>
        <end position="44"/>
    </location>
</feature>
<evidence type="ECO:0000313" key="4">
    <source>
        <dbReference type="EMBL" id="KFJ03008.1"/>
    </source>
</evidence>
<feature type="domain" description="Serine aminopeptidase S33" evidence="3">
    <location>
        <begin position="282"/>
        <end position="334"/>
    </location>
</feature>
<dbReference type="eggNOG" id="COG1073">
    <property type="taxonomic scope" value="Bacteria"/>
</dbReference>
<accession>A0A087E5F7</accession>
<feature type="compositionally biased region" description="Basic residues" evidence="1">
    <location>
        <begin position="70"/>
        <end position="79"/>
    </location>
</feature>
<dbReference type="InterPro" id="IPR052920">
    <property type="entry name" value="DNA-binding_regulatory"/>
</dbReference>
<proteinExistence type="predicted"/>
<dbReference type="Proteomes" id="UP000029055">
    <property type="component" value="Unassembled WGS sequence"/>
</dbReference>
<keyword evidence="4" id="KW-0378">Hydrolase</keyword>
<keyword evidence="2" id="KW-1133">Transmembrane helix</keyword>
<dbReference type="EMBL" id="JGZR01000007">
    <property type="protein sequence ID" value="KFJ03008.1"/>
    <property type="molecule type" value="Genomic_DNA"/>
</dbReference>
<dbReference type="Gene3D" id="3.40.50.1820">
    <property type="entry name" value="alpha/beta hydrolase"/>
    <property type="match status" value="1"/>
</dbReference>
<sequence>MSTQEIRARQRTHQVQRQPATARRLTAYAGAAAILGGAALYMFADHQFRFTLDANSRFSLLALSKDHSSRASRSRRGRRNHAEPLHHDAAEEREAEEWFNDAKHPVTITNEDGLRLHAWSFDPDCASPKPHCYAICCHGFSGGPAEMAKYAHRFAAMGFTVLTPASRCHELSEGRYIGMGWLERRDLLQWVRFIVAQDAQARVLLDGVSMGAATVMMACGEESLPSNVVAAIADCGFASVWDQCMFNARTLYHLPRLMAGALVQSMSLIAAHRAGYGFREASCVNQLDNAHIPMLFIHGSADDFVSPASLDRVFRACASPRKQRLLIPGAGHAMSASTDPAAYWRRVNAFVSPLFDL</sequence>
<name>A0A087E5F7_9BIFI</name>
<keyword evidence="2" id="KW-0812">Transmembrane</keyword>
<gene>
    <name evidence="4" type="ORF">BISU_0935</name>
</gene>
<protein>
    <submittedName>
        <fullName evidence="4">Alpha/beta hydrolase</fullName>
    </submittedName>
</protein>
<dbReference type="PANTHER" id="PTHR43358">
    <property type="entry name" value="ALPHA/BETA-HYDROLASE"/>
    <property type="match status" value="1"/>
</dbReference>
<dbReference type="OrthoDB" id="9786110at2"/>
<dbReference type="AlphaFoldDB" id="A0A087E5F7"/>
<comment type="caution">
    <text evidence="4">The sequence shown here is derived from an EMBL/GenBank/DDBJ whole genome shotgun (WGS) entry which is preliminary data.</text>
</comment>
<dbReference type="RefSeq" id="WP_081672612.1">
    <property type="nucleotide sequence ID" value="NZ_CP062939.1"/>
</dbReference>
<dbReference type="Pfam" id="PF12146">
    <property type="entry name" value="Hydrolase_4"/>
    <property type="match status" value="1"/>
</dbReference>
<evidence type="ECO:0000259" key="3">
    <source>
        <dbReference type="Pfam" id="PF12146"/>
    </source>
</evidence>
<feature type="region of interest" description="Disordered" evidence="1">
    <location>
        <begin position="69"/>
        <end position="96"/>
    </location>
</feature>
<dbReference type="PANTHER" id="PTHR43358:SF4">
    <property type="entry name" value="ALPHA_BETA HYDROLASE FOLD-1 DOMAIN-CONTAINING PROTEIN"/>
    <property type="match status" value="1"/>
</dbReference>
<evidence type="ECO:0000313" key="5">
    <source>
        <dbReference type="Proteomes" id="UP000029055"/>
    </source>
</evidence>
<keyword evidence="2" id="KW-0472">Membrane</keyword>
<dbReference type="GO" id="GO:0016787">
    <property type="term" value="F:hydrolase activity"/>
    <property type="evidence" value="ECO:0007669"/>
    <property type="project" value="UniProtKB-KW"/>
</dbReference>